<accession>J9DRC8</accession>
<dbReference type="EC" id="4.1.3.44" evidence="4"/>
<dbReference type="InterPro" id="IPR008254">
    <property type="entry name" value="Flavodoxin/NO_synth"/>
</dbReference>
<dbReference type="Gene3D" id="3.40.50.360">
    <property type="match status" value="1"/>
</dbReference>
<sequence length="559" mass="64673">MVQIKILYATETGKSLKYASDLSQKLNFPHEVLCFSDYELSQEKALLIIIVSTFFDGKPPVNGQSLYQQLEDLKNDFRVERNYLKNYKIAIFGLGSLAYDSDFNIVARNMQKFFKDLGAKIFLKTGLGDEYNDMDTKFLNWTDKLINRIDFLVKEEEAESVFDSYEDIEEAANLDIVSLEKDSYDQNVDIEDIDKKMLNNSLSKNLEKQGYKLVGSHSAVKLCRWTKSMLKGHGGCYKHTFYGISSLSCMEITPSLACANKCVFCWRHYTNPVSKTWKWKTDDPLEIFNGLKNGHLEFINRFRHTPNVDPLFFENAQKIKHCALSLVGEPIMYPRINELIDILHKNKISTFVVTNAQFPDELTTLKPVTQLYLSIDASNEGDLKSIDRPLHNDFWERFIKCIDIIKNRKERTVFRLTVVKGKNMNDFDGYKNLIKRGMPDFIEVKGVTFCGYKNKDVMNLTNVPFHFEVVEFCKAILIDDYEIACAHDHSCCVLIAHKKFKSGKIWKTWIDYDLFFAVMNKEDLSSVSYNKPTPSWSEYGSFEKGFDPNLTPKIRSKNK</sequence>
<dbReference type="GO" id="GO:0010181">
    <property type="term" value="F:FMN binding"/>
    <property type="evidence" value="ECO:0007669"/>
    <property type="project" value="InterPro"/>
</dbReference>
<dbReference type="GO" id="GO:1904047">
    <property type="term" value="F:S-adenosyl-L-methionine binding"/>
    <property type="evidence" value="ECO:0007669"/>
    <property type="project" value="EnsemblFungi"/>
</dbReference>
<evidence type="ECO:0000256" key="10">
    <source>
        <dbReference type="ARBA" id="ARBA00023004"/>
    </source>
</evidence>
<keyword evidence="11" id="KW-0411">Iron-sulfur</keyword>
<evidence type="ECO:0000256" key="3">
    <source>
        <dbReference type="ARBA" id="ARBA00010115"/>
    </source>
</evidence>
<comment type="caution">
    <text evidence="18">The sequence shown here is derived from an EMBL/GenBank/DDBJ whole genome shotgun (WGS) entry which is preliminary data.</text>
</comment>
<dbReference type="EMBL" id="AFBI03000028">
    <property type="protein sequence ID" value="EJW03892.1"/>
    <property type="molecule type" value="Genomic_DNA"/>
</dbReference>
<dbReference type="InterPro" id="IPR013917">
    <property type="entry name" value="tRNA_wybutosine-synth"/>
</dbReference>
<comment type="catalytic activity">
    <reaction evidence="14">
        <text>N(1)-methylguanosine(37) in tRNA(Phe) + pyruvate + S-adenosyl-L-methionine = 4-demethylwyosine(37) in tRNA(Phe) + 5'-deoxyadenosine + L-methionine + CO2 + H2O</text>
        <dbReference type="Rhea" id="RHEA:36347"/>
        <dbReference type="Rhea" id="RHEA-COMP:10164"/>
        <dbReference type="Rhea" id="RHEA-COMP:10165"/>
        <dbReference type="ChEBI" id="CHEBI:15361"/>
        <dbReference type="ChEBI" id="CHEBI:15377"/>
        <dbReference type="ChEBI" id="CHEBI:16526"/>
        <dbReference type="ChEBI" id="CHEBI:17319"/>
        <dbReference type="ChEBI" id="CHEBI:57844"/>
        <dbReference type="ChEBI" id="CHEBI:59789"/>
        <dbReference type="ChEBI" id="CHEBI:64315"/>
        <dbReference type="ChEBI" id="CHEBI:73542"/>
        <dbReference type="EC" id="4.1.3.44"/>
    </reaction>
</comment>
<dbReference type="InterPro" id="IPR001094">
    <property type="entry name" value="Flavdoxin-like"/>
</dbReference>
<dbReference type="Pfam" id="PF00258">
    <property type="entry name" value="Flavodoxin_1"/>
    <property type="match status" value="1"/>
</dbReference>
<reference evidence="18 19" key="1">
    <citation type="submission" date="2011-08" db="EMBL/GenBank/DDBJ databases">
        <authorList>
            <person name="Liu Z.J."/>
            <person name="Shi F.L."/>
            <person name="Lu J.Q."/>
            <person name="Li M."/>
            <person name="Wang Z.L."/>
        </authorList>
    </citation>
    <scope>NUCLEOTIDE SEQUENCE [LARGE SCALE GENOMIC DNA]</scope>
    <source>
        <strain evidence="18 19">USNM 41457</strain>
    </source>
</reference>
<dbReference type="Proteomes" id="UP000003163">
    <property type="component" value="Unassembled WGS sequence"/>
</dbReference>
<comment type="pathway">
    <text evidence="2">tRNA modification; wybutosine-tRNA(Phe) biosynthesis.</text>
</comment>
<feature type="domain" description="Radical SAM core" evidence="17">
    <location>
        <begin position="242"/>
        <end position="479"/>
    </location>
</feature>
<reference evidence="19" key="2">
    <citation type="submission" date="2015-07" db="EMBL/GenBank/DDBJ databases">
        <title>Contrasting host-pathogen interactions and genome evolution in two generalist and specialist microsporidian pathogens of mosquitoes.</title>
        <authorList>
            <consortium name="The Broad Institute Genomics Platform"/>
            <consortium name="The Broad Institute Genome Sequencing Center for Infectious Disease"/>
            <person name="Cuomo C.A."/>
            <person name="Sanscrainte N.D."/>
            <person name="Goldberg J.M."/>
            <person name="Heiman D."/>
            <person name="Young S."/>
            <person name="Zeng Q."/>
            <person name="Becnel J.J."/>
            <person name="Birren B.W."/>
        </authorList>
    </citation>
    <scope>NUCLEOTIDE SEQUENCE [LARGE SCALE GENOMIC DNA]</scope>
    <source>
        <strain evidence="19">USNM 41457</strain>
    </source>
</reference>
<evidence type="ECO:0000256" key="2">
    <source>
        <dbReference type="ARBA" id="ARBA00004797"/>
    </source>
</evidence>
<dbReference type="Pfam" id="PF04055">
    <property type="entry name" value="Radical_SAM"/>
    <property type="match status" value="1"/>
</dbReference>
<dbReference type="CDD" id="cd01335">
    <property type="entry name" value="Radical_SAM"/>
    <property type="match status" value="1"/>
</dbReference>
<keyword evidence="10" id="KW-0408">Iron</keyword>
<evidence type="ECO:0000259" key="17">
    <source>
        <dbReference type="PROSITE" id="PS51918"/>
    </source>
</evidence>
<dbReference type="UniPathway" id="UPA00375"/>
<dbReference type="PROSITE" id="PS50902">
    <property type="entry name" value="FLAVODOXIN_LIKE"/>
    <property type="match status" value="1"/>
</dbReference>
<evidence type="ECO:0000256" key="1">
    <source>
        <dbReference type="ARBA" id="ARBA00001966"/>
    </source>
</evidence>
<keyword evidence="7" id="KW-0819">tRNA processing</keyword>
<dbReference type="InterPro" id="IPR029039">
    <property type="entry name" value="Flavoprotein-like_sf"/>
</dbReference>
<dbReference type="VEuPathDB" id="MicrosporidiaDB:EDEG_01820"/>
<dbReference type="OrthoDB" id="271553at2759"/>
<evidence type="ECO:0000256" key="8">
    <source>
        <dbReference type="ARBA" id="ARBA00022723"/>
    </source>
</evidence>
<comment type="cofactor">
    <cofactor evidence="1">
        <name>[4Fe-4S] cluster</name>
        <dbReference type="ChEBI" id="CHEBI:49883"/>
    </cofactor>
</comment>
<dbReference type="GO" id="GO:0102521">
    <property type="term" value="F:tRNA-4-demethylwyosine synthase activity"/>
    <property type="evidence" value="ECO:0007669"/>
    <property type="project" value="UniProtKB-EC"/>
</dbReference>
<dbReference type="InterPro" id="IPR013785">
    <property type="entry name" value="Aldolase_TIM"/>
</dbReference>
<evidence type="ECO:0000313" key="19">
    <source>
        <dbReference type="Proteomes" id="UP000003163"/>
    </source>
</evidence>
<feature type="region of interest" description="Disordered" evidence="15">
    <location>
        <begin position="533"/>
        <end position="559"/>
    </location>
</feature>
<dbReference type="Pfam" id="PF08608">
    <property type="entry name" value="Wyosine_form"/>
    <property type="match status" value="1"/>
</dbReference>
<name>J9DRC8_EDHAE</name>
<dbReference type="SFLD" id="SFLDG01071">
    <property type="entry name" value="tRNA_wybutosine-synthesizing"/>
    <property type="match status" value="1"/>
</dbReference>
<evidence type="ECO:0000256" key="9">
    <source>
        <dbReference type="ARBA" id="ARBA00022741"/>
    </source>
</evidence>
<evidence type="ECO:0000256" key="15">
    <source>
        <dbReference type="SAM" id="MobiDB-lite"/>
    </source>
</evidence>
<dbReference type="GO" id="GO:0046872">
    <property type="term" value="F:metal ion binding"/>
    <property type="evidence" value="ECO:0007669"/>
    <property type="project" value="UniProtKB-KW"/>
</dbReference>
<dbReference type="FunCoup" id="J9DRC8">
    <property type="interactions" value="99"/>
</dbReference>
<dbReference type="InterPro" id="IPR007197">
    <property type="entry name" value="rSAM"/>
</dbReference>
<evidence type="ECO:0000256" key="12">
    <source>
        <dbReference type="ARBA" id="ARBA00023239"/>
    </source>
</evidence>
<evidence type="ECO:0000256" key="5">
    <source>
        <dbReference type="ARBA" id="ARBA00022485"/>
    </source>
</evidence>
<proteinExistence type="inferred from homology"/>
<evidence type="ECO:0000256" key="14">
    <source>
        <dbReference type="ARBA" id="ARBA00049466"/>
    </source>
</evidence>
<evidence type="ECO:0000256" key="7">
    <source>
        <dbReference type="ARBA" id="ARBA00022694"/>
    </source>
</evidence>
<keyword evidence="19" id="KW-1185">Reference proteome</keyword>
<evidence type="ECO:0000259" key="16">
    <source>
        <dbReference type="PROSITE" id="PS50902"/>
    </source>
</evidence>
<evidence type="ECO:0000256" key="13">
    <source>
        <dbReference type="ARBA" id="ARBA00025368"/>
    </source>
</evidence>
<keyword evidence="12" id="KW-0456">Lyase</keyword>
<dbReference type="SUPFAM" id="SSF52218">
    <property type="entry name" value="Flavoproteins"/>
    <property type="match status" value="1"/>
</dbReference>
<evidence type="ECO:0000313" key="18">
    <source>
        <dbReference type="EMBL" id="EJW03892.1"/>
    </source>
</evidence>
<evidence type="ECO:0000256" key="4">
    <source>
        <dbReference type="ARBA" id="ARBA00012821"/>
    </source>
</evidence>
<dbReference type="Gene3D" id="3.20.20.70">
    <property type="entry name" value="Aldolase class I"/>
    <property type="match status" value="1"/>
</dbReference>
<dbReference type="HOGENOM" id="CLU_007952_3_1_1"/>
<evidence type="ECO:0000256" key="6">
    <source>
        <dbReference type="ARBA" id="ARBA00022691"/>
    </source>
</evidence>
<dbReference type="InterPro" id="IPR034556">
    <property type="entry name" value="tRNA_wybutosine-synthase"/>
</dbReference>
<organism evidence="18 19">
    <name type="scientific">Edhazardia aedis (strain USNM 41457)</name>
    <name type="common">Microsporidian parasite</name>
    <dbReference type="NCBI Taxonomy" id="1003232"/>
    <lineage>
        <taxon>Eukaryota</taxon>
        <taxon>Fungi</taxon>
        <taxon>Fungi incertae sedis</taxon>
        <taxon>Microsporidia</taxon>
        <taxon>Edhazardia</taxon>
    </lineage>
</organism>
<dbReference type="PANTHER" id="PTHR13930:SF0">
    <property type="entry name" value="S-ADENOSYL-L-METHIONINE-DEPENDENT TRNA 4-DEMETHYLWYOSINE SYNTHASE TYW1-RELATED"/>
    <property type="match status" value="1"/>
</dbReference>
<feature type="domain" description="Flavodoxin-like" evidence="16">
    <location>
        <begin position="4"/>
        <end position="146"/>
    </location>
</feature>
<keyword evidence="5" id="KW-0004">4Fe-4S</keyword>
<dbReference type="PANTHER" id="PTHR13930">
    <property type="entry name" value="S-ADENOSYL-L-METHIONINE-DEPENDENT TRNA 4-DEMETHYLWYOSINE SYNTHASE"/>
    <property type="match status" value="1"/>
</dbReference>
<dbReference type="GO" id="GO:0031591">
    <property type="term" value="P:wybutosine biosynthetic process"/>
    <property type="evidence" value="ECO:0007669"/>
    <property type="project" value="EnsemblFungi"/>
</dbReference>
<dbReference type="SUPFAM" id="SSF102114">
    <property type="entry name" value="Radical SAM enzymes"/>
    <property type="match status" value="1"/>
</dbReference>
<dbReference type="InParanoid" id="J9DRC8"/>
<dbReference type="PROSITE" id="PS51918">
    <property type="entry name" value="RADICAL_SAM"/>
    <property type="match status" value="1"/>
</dbReference>
<dbReference type="GO" id="GO:0051539">
    <property type="term" value="F:4 iron, 4 sulfur cluster binding"/>
    <property type="evidence" value="ECO:0007669"/>
    <property type="project" value="UniProtKB-KW"/>
</dbReference>
<dbReference type="SFLD" id="SFLDS00029">
    <property type="entry name" value="Radical_SAM"/>
    <property type="match status" value="1"/>
</dbReference>
<dbReference type="STRING" id="1003232.J9DRC8"/>
<comment type="function">
    <text evidence="13">Probable component of the wybutosine biosynthesis pathway. Wybutosine is a hyper modified guanosine with a tricyclic base found at the 3'-position adjacent to the anticodon of eukaryotic phenylalanine tRNA. Catalyzes the condensation of N-methylguanine with 2 carbon atoms from pyruvate to form the tricyclic 4-demethylwyosine, an intermediate in wybutosine biosynthesis.</text>
</comment>
<gene>
    <name evidence="18" type="ORF">EDEG_01820</name>
</gene>
<dbReference type="InterPro" id="IPR058240">
    <property type="entry name" value="rSAM_sf"/>
</dbReference>
<dbReference type="AlphaFoldDB" id="J9DRC8"/>
<dbReference type="SFLD" id="SFLDF00284">
    <property type="entry name" value="tRNA_wybutosine-synthesizing"/>
    <property type="match status" value="1"/>
</dbReference>
<evidence type="ECO:0000256" key="11">
    <source>
        <dbReference type="ARBA" id="ARBA00023014"/>
    </source>
</evidence>
<comment type="similarity">
    <text evidence="3">Belongs to the TYW1 family.</text>
</comment>
<keyword evidence="9" id="KW-0547">Nucleotide-binding</keyword>
<keyword evidence="8" id="KW-0479">Metal-binding</keyword>
<keyword evidence="6" id="KW-0949">S-adenosyl-L-methionine</keyword>
<dbReference type="PRINTS" id="PR00369">
    <property type="entry name" value="FLAVODOXIN"/>
</dbReference>
<protein>
    <recommendedName>
        <fullName evidence="4">tRNA 4-demethylwyosine synthase (AdoMet-dependent)</fullName>
        <ecNumber evidence="4">4.1.3.44</ecNumber>
    </recommendedName>
</protein>